<reference evidence="1" key="2">
    <citation type="journal article" date="2015" name="Data Brief">
        <title>Shoot transcriptome of the giant reed, Arundo donax.</title>
        <authorList>
            <person name="Barrero R.A."/>
            <person name="Guerrero F.D."/>
            <person name="Moolhuijzen P."/>
            <person name="Goolsby J.A."/>
            <person name="Tidwell J."/>
            <person name="Bellgard S.E."/>
            <person name="Bellgard M.I."/>
        </authorList>
    </citation>
    <scope>NUCLEOTIDE SEQUENCE</scope>
    <source>
        <tissue evidence="1">Shoot tissue taken approximately 20 cm above the soil surface</tissue>
    </source>
</reference>
<proteinExistence type="predicted"/>
<accession>A0A0A9F6L1</accession>
<dbReference type="EMBL" id="GBRH01189909">
    <property type="protein sequence ID" value="JAE07987.1"/>
    <property type="molecule type" value="Transcribed_RNA"/>
</dbReference>
<evidence type="ECO:0000313" key="1">
    <source>
        <dbReference type="EMBL" id="JAE07987.1"/>
    </source>
</evidence>
<name>A0A0A9F6L1_ARUDO</name>
<sequence length="30" mass="3408">MYNNTTLGAHFTCQAPREALQVVRLIHIPL</sequence>
<reference evidence="1" key="1">
    <citation type="submission" date="2014-09" db="EMBL/GenBank/DDBJ databases">
        <authorList>
            <person name="Magalhaes I.L.F."/>
            <person name="Oliveira U."/>
            <person name="Santos F.R."/>
            <person name="Vidigal T.H.D.A."/>
            <person name="Brescovit A.D."/>
            <person name="Santos A.J."/>
        </authorList>
    </citation>
    <scope>NUCLEOTIDE SEQUENCE</scope>
    <source>
        <tissue evidence="1">Shoot tissue taken approximately 20 cm above the soil surface</tissue>
    </source>
</reference>
<dbReference type="AlphaFoldDB" id="A0A0A9F6L1"/>
<organism evidence="1">
    <name type="scientific">Arundo donax</name>
    <name type="common">Giant reed</name>
    <name type="synonym">Donax arundinaceus</name>
    <dbReference type="NCBI Taxonomy" id="35708"/>
    <lineage>
        <taxon>Eukaryota</taxon>
        <taxon>Viridiplantae</taxon>
        <taxon>Streptophyta</taxon>
        <taxon>Embryophyta</taxon>
        <taxon>Tracheophyta</taxon>
        <taxon>Spermatophyta</taxon>
        <taxon>Magnoliopsida</taxon>
        <taxon>Liliopsida</taxon>
        <taxon>Poales</taxon>
        <taxon>Poaceae</taxon>
        <taxon>PACMAD clade</taxon>
        <taxon>Arundinoideae</taxon>
        <taxon>Arundineae</taxon>
        <taxon>Arundo</taxon>
    </lineage>
</organism>
<protein>
    <submittedName>
        <fullName evidence="1">Uncharacterized protein</fullName>
    </submittedName>
</protein>